<dbReference type="InterPro" id="IPR050109">
    <property type="entry name" value="HTH-type_TetR-like_transc_reg"/>
</dbReference>
<dbReference type="Pfam" id="PF00440">
    <property type="entry name" value="TetR_N"/>
    <property type="match status" value="1"/>
</dbReference>
<evidence type="ECO:0000313" key="6">
    <source>
        <dbReference type="Proteomes" id="UP000231586"/>
    </source>
</evidence>
<gene>
    <name evidence="5" type="ORF">CLV34_1451</name>
</gene>
<protein>
    <submittedName>
        <fullName evidence="5">TetR family transcriptional regulator</fullName>
    </submittedName>
</protein>
<evidence type="ECO:0000259" key="4">
    <source>
        <dbReference type="PROSITE" id="PS50977"/>
    </source>
</evidence>
<dbReference type="PANTHER" id="PTHR30055:SF226">
    <property type="entry name" value="HTH-TYPE TRANSCRIPTIONAL REGULATOR PKSA"/>
    <property type="match status" value="1"/>
</dbReference>
<dbReference type="InterPro" id="IPR036271">
    <property type="entry name" value="Tet_transcr_reg_TetR-rel_C_sf"/>
</dbReference>
<keyword evidence="6" id="KW-1185">Reference proteome</keyword>
<dbReference type="InterPro" id="IPR009057">
    <property type="entry name" value="Homeodomain-like_sf"/>
</dbReference>
<evidence type="ECO:0000256" key="2">
    <source>
        <dbReference type="PROSITE-ProRule" id="PRU00335"/>
    </source>
</evidence>
<dbReference type="OrthoDB" id="5242433at2"/>
<dbReference type="PANTHER" id="PTHR30055">
    <property type="entry name" value="HTH-TYPE TRANSCRIPTIONAL REGULATOR RUTR"/>
    <property type="match status" value="1"/>
</dbReference>
<dbReference type="SUPFAM" id="SSF46689">
    <property type="entry name" value="Homeodomain-like"/>
    <property type="match status" value="1"/>
</dbReference>
<dbReference type="Proteomes" id="UP000231586">
    <property type="component" value="Unassembled WGS sequence"/>
</dbReference>
<name>A0A2M8WSS7_9MICO</name>
<evidence type="ECO:0000256" key="1">
    <source>
        <dbReference type="ARBA" id="ARBA00023125"/>
    </source>
</evidence>
<dbReference type="RefSeq" id="WP_100349578.1">
    <property type="nucleotide sequence ID" value="NZ_PGTZ01000007.1"/>
</dbReference>
<dbReference type="AlphaFoldDB" id="A0A2M8WSS7"/>
<evidence type="ECO:0000313" key="5">
    <source>
        <dbReference type="EMBL" id="PJI93970.1"/>
    </source>
</evidence>
<feature type="domain" description="HTH tetR-type" evidence="4">
    <location>
        <begin position="9"/>
        <end position="69"/>
    </location>
</feature>
<accession>A0A2M8WSS7</accession>
<evidence type="ECO:0000256" key="3">
    <source>
        <dbReference type="SAM" id="MobiDB-lite"/>
    </source>
</evidence>
<dbReference type="PROSITE" id="PS50977">
    <property type="entry name" value="HTH_TETR_2"/>
    <property type="match status" value="1"/>
</dbReference>
<dbReference type="EMBL" id="PGTZ01000007">
    <property type="protein sequence ID" value="PJI93970.1"/>
    <property type="molecule type" value="Genomic_DNA"/>
</dbReference>
<dbReference type="GO" id="GO:0000976">
    <property type="term" value="F:transcription cis-regulatory region binding"/>
    <property type="evidence" value="ECO:0007669"/>
    <property type="project" value="TreeGrafter"/>
</dbReference>
<feature type="compositionally biased region" description="Basic and acidic residues" evidence="3">
    <location>
        <begin position="203"/>
        <end position="218"/>
    </location>
</feature>
<feature type="region of interest" description="Disordered" evidence="3">
    <location>
        <begin position="200"/>
        <end position="227"/>
    </location>
</feature>
<reference evidence="5 6" key="1">
    <citation type="submission" date="2017-11" db="EMBL/GenBank/DDBJ databases">
        <title>Genomic Encyclopedia of Archaeal and Bacterial Type Strains, Phase II (KMG-II): From Individual Species to Whole Genera.</title>
        <authorList>
            <person name="Goeker M."/>
        </authorList>
    </citation>
    <scope>NUCLEOTIDE SEQUENCE [LARGE SCALE GENOMIC DNA]</scope>
    <source>
        <strain evidence="5 6">DSM 22413</strain>
    </source>
</reference>
<sequence>MTTQRLSHDERREQLADAAMQIALREGVEAVTIRTVARAAGVRPGIVHYCFADKHDLLAAMASRTSATAASYLEAAMEAGSDVPSRLHALADALWQTLEARHHYQLLLFEIATLGARDDRLREVALAQQREQWAASEEYLGRSVALSGMRFTLPHAAVARFVSAQIDGIQIAWMIDHDDAAAQRSFHAVADVLATLVEPVPADEPRVPEEDGTGEHADGSAGEPSPR</sequence>
<keyword evidence="1 2" id="KW-0238">DNA-binding</keyword>
<comment type="caution">
    <text evidence="5">The sequence shown here is derived from an EMBL/GenBank/DDBJ whole genome shotgun (WGS) entry which is preliminary data.</text>
</comment>
<dbReference type="SUPFAM" id="SSF48498">
    <property type="entry name" value="Tetracyclin repressor-like, C-terminal domain"/>
    <property type="match status" value="1"/>
</dbReference>
<dbReference type="Gene3D" id="1.10.357.10">
    <property type="entry name" value="Tetracycline Repressor, domain 2"/>
    <property type="match status" value="1"/>
</dbReference>
<dbReference type="GO" id="GO:0003700">
    <property type="term" value="F:DNA-binding transcription factor activity"/>
    <property type="evidence" value="ECO:0007669"/>
    <property type="project" value="TreeGrafter"/>
</dbReference>
<organism evidence="5 6">
    <name type="scientific">Luteimicrobium subarcticum</name>
    <dbReference type="NCBI Taxonomy" id="620910"/>
    <lineage>
        <taxon>Bacteria</taxon>
        <taxon>Bacillati</taxon>
        <taxon>Actinomycetota</taxon>
        <taxon>Actinomycetes</taxon>
        <taxon>Micrococcales</taxon>
        <taxon>Luteimicrobium</taxon>
    </lineage>
</organism>
<dbReference type="InterPro" id="IPR001647">
    <property type="entry name" value="HTH_TetR"/>
</dbReference>
<proteinExistence type="predicted"/>
<feature type="DNA-binding region" description="H-T-H motif" evidence="2">
    <location>
        <begin position="32"/>
        <end position="51"/>
    </location>
</feature>